<dbReference type="InterPro" id="IPR023340">
    <property type="entry name" value="UMA"/>
</dbReference>
<dbReference type="KEGG" id="ccin:107266852"/>
<gene>
    <name evidence="4 5 6 7" type="primary">LOC107266852</name>
</gene>
<evidence type="ECO:0000313" key="7">
    <source>
        <dbReference type="RefSeq" id="XP_015593283.1"/>
    </source>
</evidence>
<feature type="domain" description="UMA" evidence="2">
    <location>
        <begin position="86"/>
        <end position="138"/>
    </location>
</feature>
<evidence type="ECO:0000313" key="3">
    <source>
        <dbReference type="Proteomes" id="UP000694920"/>
    </source>
</evidence>
<dbReference type="AlphaFoldDB" id="A0AAJ7BT37"/>
<dbReference type="Proteomes" id="UP000694920">
    <property type="component" value="Unplaced"/>
</dbReference>
<dbReference type="RefSeq" id="XP_015593282.1">
    <property type="nucleotide sequence ID" value="XM_015737796.2"/>
</dbReference>
<name>A0AAJ7BT37_CEPCN</name>
<dbReference type="RefSeq" id="XP_015593281.1">
    <property type="nucleotide sequence ID" value="XM_015737795.2"/>
</dbReference>
<keyword evidence="3" id="KW-1185">Reference proteome</keyword>
<proteinExistence type="predicted"/>
<evidence type="ECO:0000259" key="2">
    <source>
        <dbReference type="PROSITE" id="PS51497"/>
    </source>
</evidence>
<evidence type="ECO:0000313" key="6">
    <source>
        <dbReference type="RefSeq" id="XP_015593282.1"/>
    </source>
</evidence>
<evidence type="ECO:0000256" key="1">
    <source>
        <dbReference type="SAM" id="MobiDB-lite"/>
    </source>
</evidence>
<dbReference type="PROSITE" id="PS51497">
    <property type="entry name" value="UMA"/>
    <property type="match status" value="1"/>
</dbReference>
<reference evidence="4 5" key="1">
    <citation type="submission" date="2025-04" db="UniProtKB">
        <authorList>
            <consortium name="RefSeq"/>
        </authorList>
    </citation>
    <scope>IDENTIFICATION</scope>
</reference>
<organism evidence="3 7">
    <name type="scientific">Cephus cinctus</name>
    <name type="common">Wheat stem sawfly</name>
    <dbReference type="NCBI Taxonomy" id="211228"/>
    <lineage>
        <taxon>Eukaryota</taxon>
        <taxon>Metazoa</taxon>
        <taxon>Ecdysozoa</taxon>
        <taxon>Arthropoda</taxon>
        <taxon>Hexapoda</taxon>
        <taxon>Insecta</taxon>
        <taxon>Pterygota</taxon>
        <taxon>Neoptera</taxon>
        <taxon>Endopterygota</taxon>
        <taxon>Hymenoptera</taxon>
        <taxon>Cephoidea</taxon>
        <taxon>Cephidae</taxon>
        <taxon>Cephus</taxon>
    </lineage>
</organism>
<evidence type="ECO:0000313" key="4">
    <source>
        <dbReference type="RefSeq" id="XP_015593279.1"/>
    </source>
</evidence>
<feature type="region of interest" description="Disordered" evidence="1">
    <location>
        <begin position="1"/>
        <end position="57"/>
    </location>
</feature>
<dbReference type="RefSeq" id="XP_015593283.1">
    <property type="nucleotide sequence ID" value="XM_015737797.2"/>
</dbReference>
<evidence type="ECO:0000313" key="5">
    <source>
        <dbReference type="RefSeq" id="XP_015593281.1"/>
    </source>
</evidence>
<sequence>MSWFFGKKKHHKESPPESSDETLPNQGDDFIFIERRGNPGPELPSDRSSQPSGGLYPVIDNIPYNPTPIPTNFPKQTAHNENQNYLQGVPFKLCKHLDNTISGDSDIDMFRVNEILSFIVRLENEDFTYDFTLETSVANEMDSRTE</sequence>
<dbReference type="RefSeq" id="XP_015593279.1">
    <property type="nucleotide sequence ID" value="XM_015737793.2"/>
</dbReference>
<feature type="compositionally biased region" description="Basic residues" evidence="1">
    <location>
        <begin position="1"/>
        <end position="12"/>
    </location>
</feature>
<dbReference type="GeneID" id="107266852"/>
<protein>
    <submittedName>
        <fullName evidence="4 5">Uncharacterized protein LOC107266852</fullName>
    </submittedName>
</protein>
<accession>A0AAJ7BT37</accession>